<evidence type="ECO:0000313" key="6">
    <source>
        <dbReference type="Proteomes" id="UP000583387"/>
    </source>
</evidence>
<keyword evidence="3" id="KW-0732">Signal</keyword>
<dbReference type="PANTHER" id="PTHR46847">
    <property type="entry name" value="D-ALLOSE-BINDING PERIPLASMIC PROTEIN-RELATED"/>
    <property type="match status" value="1"/>
</dbReference>
<sequence length="336" mass="38090">MFLNPGRSDETFWVTYAQFMQAAASSLGMELQVIYAERDRERMISQARQVVTGVQRPDYLVLVNEEYAAPEILRLAEHSGVKLFMLHNRLTADQQKRLGASREKYPDWIGSLVANDEEAGYLMAAELIREHRARHGDGPVEMLAFAGMRNTPASQARERGMHKALAEHADVRLRQVVQGDWSEPRAYEQAQLLLQRYPDVRLVWSANDEMAFGAMRALRELGGQPGRDVLFSALNNSPEVLEARIDGRVSALASGHFTLGAWAMVLLHDHHAGLDFAERGGKDRQERLFALFDEKQARKLLRLVQGRGADLDFRRFSAVGRKGMRDYRFSVQPLLD</sequence>
<keyword evidence="6" id="KW-1185">Reference proteome</keyword>
<accession>A0A7U7ESK0</accession>
<dbReference type="PANTHER" id="PTHR46847:SF2">
    <property type="entry name" value="ABC TRANSPORTER SUGAR-BINDING PROTEIN"/>
    <property type="match status" value="1"/>
</dbReference>
<feature type="domain" description="Periplasmic binding protein" evidence="4">
    <location>
        <begin position="2"/>
        <end position="271"/>
    </location>
</feature>
<dbReference type="AlphaFoldDB" id="A0A7U7ESK0"/>
<comment type="caution">
    <text evidence="5">The sequence shown here is derived from an EMBL/GenBank/DDBJ whole genome shotgun (WGS) entry which is preliminary data.</text>
</comment>
<evidence type="ECO:0000256" key="2">
    <source>
        <dbReference type="ARBA" id="ARBA00007639"/>
    </source>
</evidence>
<dbReference type="Proteomes" id="UP000583387">
    <property type="component" value="Unassembled WGS sequence"/>
</dbReference>
<comment type="similarity">
    <text evidence="2">Belongs to the bacterial solute-binding protein 2 family.</text>
</comment>
<dbReference type="CDD" id="cd06324">
    <property type="entry name" value="PBP1_ABC_sugar_binding-like"/>
    <property type="match status" value="1"/>
</dbReference>
<dbReference type="InterPro" id="IPR025997">
    <property type="entry name" value="SBP_2_dom"/>
</dbReference>
<dbReference type="GO" id="GO:0030313">
    <property type="term" value="C:cell envelope"/>
    <property type="evidence" value="ECO:0007669"/>
    <property type="project" value="UniProtKB-SubCell"/>
</dbReference>
<dbReference type="GO" id="GO:0030246">
    <property type="term" value="F:carbohydrate binding"/>
    <property type="evidence" value="ECO:0007669"/>
    <property type="project" value="UniProtKB-ARBA"/>
</dbReference>
<evidence type="ECO:0000259" key="4">
    <source>
        <dbReference type="Pfam" id="PF13407"/>
    </source>
</evidence>
<gene>
    <name evidence="5" type="ORF">PSEWESI4_04696</name>
</gene>
<proteinExistence type="inferred from homology"/>
<dbReference type="Pfam" id="PF13407">
    <property type="entry name" value="Peripla_BP_4"/>
    <property type="match status" value="1"/>
</dbReference>
<dbReference type="EMBL" id="CAJFCI010000086">
    <property type="protein sequence ID" value="CAD5110373.1"/>
    <property type="molecule type" value="Genomic_DNA"/>
</dbReference>
<dbReference type="Gene3D" id="3.40.50.2300">
    <property type="match status" value="2"/>
</dbReference>
<evidence type="ECO:0000313" key="5">
    <source>
        <dbReference type="EMBL" id="CAD5110373.1"/>
    </source>
</evidence>
<reference evidence="5 6" key="1">
    <citation type="submission" date="2020-08" db="EMBL/GenBank/DDBJ databases">
        <authorList>
            <person name="Criscuolo A."/>
        </authorList>
    </citation>
    <scope>NUCLEOTIDE SEQUENCE [LARGE SCALE GENOMIC DNA]</scope>
    <source>
        <strain evidence="5">CIP111764</strain>
    </source>
</reference>
<protein>
    <recommendedName>
        <fullName evidence="4">Periplasmic binding protein domain-containing protein</fullName>
    </recommendedName>
</protein>
<organism evidence="5 6">
    <name type="scientific">Zestomonas carbonaria</name>
    <dbReference type="NCBI Taxonomy" id="2762745"/>
    <lineage>
        <taxon>Bacteria</taxon>
        <taxon>Pseudomonadati</taxon>
        <taxon>Pseudomonadota</taxon>
        <taxon>Gammaproteobacteria</taxon>
        <taxon>Pseudomonadales</taxon>
        <taxon>Pseudomonadaceae</taxon>
        <taxon>Zestomonas</taxon>
    </lineage>
</organism>
<evidence type="ECO:0000256" key="3">
    <source>
        <dbReference type="ARBA" id="ARBA00022729"/>
    </source>
</evidence>
<dbReference type="InterPro" id="IPR028082">
    <property type="entry name" value="Peripla_BP_I"/>
</dbReference>
<evidence type="ECO:0000256" key="1">
    <source>
        <dbReference type="ARBA" id="ARBA00004196"/>
    </source>
</evidence>
<name>A0A7U7ESK0_9GAMM</name>
<dbReference type="GO" id="GO:0055085">
    <property type="term" value="P:transmembrane transport"/>
    <property type="evidence" value="ECO:0007669"/>
    <property type="project" value="UniProtKB-ARBA"/>
</dbReference>
<dbReference type="SUPFAM" id="SSF53822">
    <property type="entry name" value="Periplasmic binding protein-like I"/>
    <property type="match status" value="1"/>
</dbReference>
<comment type="subcellular location">
    <subcellularLocation>
        <location evidence="1">Cell envelope</location>
    </subcellularLocation>
</comment>